<dbReference type="Proteomes" id="UP001329430">
    <property type="component" value="Chromosome 2"/>
</dbReference>
<comment type="similarity">
    <text evidence="3 12">Belongs to the FMO family.</text>
</comment>
<keyword evidence="14" id="KW-1185">Reference proteome</keyword>
<keyword evidence="7" id="KW-0521">NADP</keyword>
<evidence type="ECO:0000256" key="10">
    <source>
        <dbReference type="ARBA" id="ARBA00023033"/>
    </source>
</evidence>
<dbReference type="GO" id="GO:0050661">
    <property type="term" value="F:NADP binding"/>
    <property type="evidence" value="ECO:0007669"/>
    <property type="project" value="InterPro"/>
</dbReference>
<evidence type="ECO:0000313" key="13">
    <source>
        <dbReference type="EMBL" id="KAK5649038.1"/>
    </source>
</evidence>
<evidence type="ECO:0000256" key="3">
    <source>
        <dbReference type="ARBA" id="ARBA00009183"/>
    </source>
</evidence>
<dbReference type="PANTHER" id="PTHR10543">
    <property type="entry name" value="BETA-CAROTENE DIOXYGENASE"/>
    <property type="match status" value="1"/>
</dbReference>
<evidence type="ECO:0000256" key="7">
    <source>
        <dbReference type="ARBA" id="ARBA00022857"/>
    </source>
</evidence>
<comment type="similarity">
    <text evidence="2">Belongs to the carotenoid oxygenase family.</text>
</comment>
<dbReference type="Pfam" id="PF03055">
    <property type="entry name" value="RPE65"/>
    <property type="match status" value="1"/>
</dbReference>
<feature type="binding site" evidence="11">
    <location>
        <position position="182"/>
    </location>
    <ligand>
        <name>Fe cation</name>
        <dbReference type="ChEBI" id="CHEBI:24875"/>
        <note>catalytic</note>
    </ligand>
</feature>
<keyword evidence="5 11" id="KW-0479">Metal-binding</keyword>
<organism evidence="13 14">
    <name type="scientific">Pyrocoelia pectoralis</name>
    <dbReference type="NCBI Taxonomy" id="417401"/>
    <lineage>
        <taxon>Eukaryota</taxon>
        <taxon>Metazoa</taxon>
        <taxon>Ecdysozoa</taxon>
        <taxon>Arthropoda</taxon>
        <taxon>Hexapoda</taxon>
        <taxon>Insecta</taxon>
        <taxon>Pterygota</taxon>
        <taxon>Neoptera</taxon>
        <taxon>Endopterygota</taxon>
        <taxon>Coleoptera</taxon>
        <taxon>Polyphaga</taxon>
        <taxon>Elateriformia</taxon>
        <taxon>Elateroidea</taxon>
        <taxon>Lampyridae</taxon>
        <taxon>Lampyrinae</taxon>
        <taxon>Pyrocoelia</taxon>
    </lineage>
</organism>
<dbReference type="GO" id="GO:0003834">
    <property type="term" value="F:beta-carotene 15,15'-dioxygenase activity"/>
    <property type="evidence" value="ECO:0007669"/>
    <property type="project" value="TreeGrafter"/>
</dbReference>
<dbReference type="PANTHER" id="PTHR10543:SF24">
    <property type="entry name" value="CAROTENOID ISOMEROOXYGENASE"/>
    <property type="match status" value="1"/>
</dbReference>
<dbReference type="PRINTS" id="PR00370">
    <property type="entry name" value="FMOXYGENASE"/>
</dbReference>
<dbReference type="GO" id="GO:0004499">
    <property type="term" value="F:N,N-dimethylaniline monooxygenase activity"/>
    <property type="evidence" value="ECO:0007669"/>
    <property type="project" value="InterPro"/>
</dbReference>
<dbReference type="Pfam" id="PF00743">
    <property type="entry name" value="FMO-like"/>
    <property type="match status" value="2"/>
</dbReference>
<proteinExistence type="inferred from homology"/>
<dbReference type="Gene3D" id="3.50.50.60">
    <property type="entry name" value="FAD/NAD(P)-binding domain"/>
    <property type="match status" value="2"/>
</dbReference>
<keyword evidence="6 12" id="KW-0274">FAD</keyword>
<dbReference type="InterPro" id="IPR004294">
    <property type="entry name" value="Carotenoid_Oase"/>
</dbReference>
<evidence type="ECO:0000256" key="6">
    <source>
        <dbReference type="ARBA" id="ARBA00022827"/>
    </source>
</evidence>
<dbReference type="GO" id="GO:0050660">
    <property type="term" value="F:flavin adenine dinucleotide binding"/>
    <property type="evidence" value="ECO:0007669"/>
    <property type="project" value="InterPro"/>
</dbReference>
<comment type="cofactor">
    <cofactor evidence="1 12">
        <name>FAD</name>
        <dbReference type="ChEBI" id="CHEBI:57692"/>
    </cofactor>
</comment>
<dbReference type="AlphaFoldDB" id="A0AAN7VRT1"/>
<dbReference type="EMBL" id="JAVRBK010000002">
    <property type="protein sequence ID" value="KAK5649038.1"/>
    <property type="molecule type" value="Genomic_DNA"/>
</dbReference>
<dbReference type="EC" id="1.-.-.-" evidence="12"/>
<sequence length="918" mass="104902">MAAKQNCSLFDESVWNRSCKKEIIKPIDGKVIGTIPKWLNGVLIRNGPGLFQFGDTSVKHLFDGMALLHRFEIKDGVVTYQCRFLQTDIYKKNKAANRVTVTDFGTKSVPDPCRTIFYRILSEFNLNSDISDNASISLYPFGDEIYTFAETGVMYRVDNDNLTTKNKMDLTKKFGIVTHTSHPHVISDGTVYNLALSCSSKGPLYHIVCFPSKPKGSAGDYSMFDKAHVIANIPARWKMNPSYMHTFGITKNYFVIVEQPLSIGILKVFIHMVLNRPAHQLTNWNKNETTKISIVSRRSGDVVNTFYAKGFFYFHIINQYEYKKHCILDICTYQDSSVIDSMYIEAMKNGHNDQNIEMLKSVPRRFVLPLSEKSNCGVDENLVNLPNTSAKAFMRRDGCMFVEPETISEIYCDLPTIYYEKFSGRKYQYFYATSTKSSKSTEIIKVDVDGKSSKTWWEEDSFPSEPIFVPTPNAQSEDDGVILTCLIHKKRENFVSLLVLDAKTLKEIGRVQFHTLRAGVAGLVSLKYALASGHECVAFEQTGELGGTWVYSDECAVDKFGFPSHRKMYKGLITNVPKEVMQYLDFPYPATVEKSYLTQPEVLQYLHNYSVQFNLNKHIQYYKRVTRVHPTGTQWTVTVCDVKSKVEESNVYDAVFVCNGHYFHPHIPKIEGQDLFKGLQIHSRDYRSPDKFKNKRVLIIGASFSGNDIAGHILSTTKKIIISHQSSNTVRLPSGLAVKPGVVKFNEYQASFDDGSVEDFDIILYCTGKYFFPFLTDECGIKVEGKWVRNLYKHIVNVEKTTLFFIGVPFYICVFPMCDIQARFALATLEKKVVLPSKEEMLKEINEYVSDLRKKNIPQRHVHKIGLALDEYLNELAKMAGIQPVRPVIIKLYKHFIENKLKKGSKYVFIDDENYKEV</sequence>
<feature type="binding site" evidence="11">
    <location>
        <position position="315"/>
    </location>
    <ligand>
        <name>Fe cation</name>
        <dbReference type="ChEBI" id="CHEBI:24875"/>
        <note>catalytic</note>
    </ligand>
</feature>
<keyword evidence="8 12" id="KW-0560">Oxidoreductase</keyword>
<keyword evidence="9 11" id="KW-0408">Iron</keyword>
<evidence type="ECO:0000256" key="1">
    <source>
        <dbReference type="ARBA" id="ARBA00001974"/>
    </source>
</evidence>
<evidence type="ECO:0000256" key="11">
    <source>
        <dbReference type="PIRSR" id="PIRSR604294-1"/>
    </source>
</evidence>
<dbReference type="InterPro" id="IPR036188">
    <property type="entry name" value="FAD/NAD-bd_sf"/>
</dbReference>
<evidence type="ECO:0000256" key="9">
    <source>
        <dbReference type="ARBA" id="ARBA00023004"/>
    </source>
</evidence>
<evidence type="ECO:0000256" key="5">
    <source>
        <dbReference type="ARBA" id="ARBA00022723"/>
    </source>
</evidence>
<dbReference type="GO" id="GO:0046872">
    <property type="term" value="F:metal ion binding"/>
    <property type="evidence" value="ECO:0007669"/>
    <property type="project" value="UniProtKB-KW"/>
</dbReference>
<name>A0AAN7VRT1_9COLE</name>
<dbReference type="InterPro" id="IPR000960">
    <property type="entry name" value="Flavin_mOase"/>
</dbReference>
<protein>
    <recommendedName>
        <fullName evidence="12">Flavin-containing monooxygenase</fullName>
        <ecNumber evidence="12">1.-.-.-</ecNumber>
    </recommendedName>
</protein>
<evidence type="ECO:0000256" key="4">
    <source>
        <dbReference type="ARBA" id="ARBA00022630"/>
    </source>
</evidence>
<evidence type="ECO:0000313" key="14">
    <source>
        <dbReference type="Proteomes" id="UP001329430"/>
    </source>
</evidence>
<dbReference type="GO" id="GO:0016121">
    <property type="term" value="P:carotene catabolic process"/>
    <property type="evidence" value="ECO:0007669"/>
    <property type="project" value="TreeGrafter"/>
</dbReference>
<accession>A0AAN7VRT1</accession>
<dbReference type="InterPro" id="IPR020946">
    <property type="entry name" value="Flavin_mOase-like"/>
</dbReference>
<gene>
    <name evidence="13" type="ORF">RI129_003930</name>
</gene>
<evidence type="ECO:0000256" key="12">
    <source>
        <dbReference type="RuleBase" id="RU361177"/>
    </source>
</evidence>
<keyword evidence="4 12" id="KW-0285">Flavoprotein</keyword>
<evidence type="ECO:0000256" key="8">
    <source>
        <dbReference type="ARBA" id="ARBA00023002"/>
    </source>
</evidence>
<dbReference type="GO" id="GO:0010436">
    <property type="term" value="F:carotenoid dioxygenase activity"/>
    <property type="evidence" value="ECO:0007669"/>
    <property type="project" value="TreeGrafter"/>
</dbReference>
<comment type="caution">
    <text evidence="13">The sequence shown here is derived from an EMBL/GenBank/DDBJ whole genome shotgun (WGS) entry which is preliminary data.</text>
</comment>
<dbReference type="GO" id="GO:0042574">
    <property type="term" value="P:retinal metabolic process"/>
    <property type="evidence" value="ECO:0007669"/>
    <property type="project" value="TreeGrafter"/>
</dbReference>
<feature type="binding site" evidence="11">
    <location>
        <position position="245"/>
    </location>
    <ligand>
        <name>Fe cation</name>
        <dbReference type="ChEBI" id="CHEBI:24875"/>
        <note>catalytic</note>
    </ligand>
</feature>
<comment type="cofactor">
    <cofactor evidence="11">
        <name>Fe(2+)</name>
        <dbReference type="ChEBI" id="CHEBI:29033"/>
    </cofactor>
    <text evidence="11">Binds 1 Fe(2+) ion per subunit.</text>
</comment>
<reference evidence="13 14" key="1">
    <citation type="journal article" date="2024" name="Insects">
        <title>An Improved Chromosome-Level Genome Assembly of the Firefly Pyrocoelia pectoralis.</title>
        <authorList>
            <person name="Fu X."/>
            <person name="Meyer-Rochow V.B."/>
            <person name="Ballantyne L."/>
            <person name="Zhu X."/>
        </authorList>
    </citation>
    <scope>NUCLEOTIDE SEQUENCE [LARGE SCALE GENOMIC DNA]</scope>
    <source>
        <strain evidence="13">XCY_ONT2</strain>
    </source>
</reference>
<evidence type="ECO:0000256" key="2">
    <source>
        <dbReference type="ARBA" id="ARBA00006787"/>
    </source>
</evidence>
<dbReference type="SUPFAM" id="SSF51905">
    <property type="entry name" value="FAD/NAD(P)-binding domain"/>
    <property type="match status" value="2"/>
</dbReference>
<keyword evidence="10 12" id="KW-0503">Monooxygenase</keyword>
<dbReference type="FunFam" id="3.50.50.60:FF:000138">
    <property type="entry name" value="Flavin-containing monooxygenase"/>
    <property type="match status" value="1"/>
</dbReference>